<comment type="caution">
    <text evidence="2">The sequence shown here is derived from an EMBL/GenBank/DDBJ whole genome shotgun (WGS) entry which is preliminary data.</text>
</comment>
<dbReference type="EMBL" id="BMSJ01000002">
    <property type="protein sequence ID" value="GGR12301.1"/>
    <property type="molecule type" value="Genomic_DNA"/>
</dbReference>
<evidence type="ECO:0000313" key="2">
    <source>
        <dbReference type="EMBL" id="GGR12301.1"/>
    </source>
</evidence>
<dbReference type="AlphaFoldDB" id="A0AAV4KC65"/>
<evidence type="ECO:0000256" key="1">
    <source>
        <dbReference type="SAM" id="MobiDB-lite"/>
    </source>
</evidence>
<gene>
    <name evidence="2" type="ORF">GCM10010497_12830</name>
</gene>
<feature type="region of interest" description="Disordered" evidence="1">
    <location>
        <begin position="38"/>
        <end position="59"/>
    </location>
</feature>
<evidence type="ECO:0000313" key="3">
    <source>
        <dbReference type="Proteomes" id="UP000642014"/>
    </source>
</evidence>
<accession>A0AAV4KC65</accession>
<name>A0AAV4KC65_9ACTN</name>
<protein>
    <submittedName>
        <fullName evidence="2">Uncharacterized protein</fullName>
    </submittedName>
</protein>
<dbReference type="Proteomes" id="UP000642014">
    <property type="component" value="Unassembled WGS sequence"/>
</dbReference>
<feature type="compositionally biased region" description="Pro residues" evidence="1">
    <location>
        <begin position="49"/>
        <end position="59"/>
    </location>
</feature>
<reference evidence="2 3" key="1">
    <citation type="journal article" date="2014" name="Int. J. Syst. Evol. Microbiol.">
        <title>Complete genome sequence of Corynebacterium casei LMG S-19264T (=DSM 44701T), isolated from a smear-ripened cheese.</title>
        <authorList>
            <consortium name="US DOE Joint Genome Institute (JGI-PGF)"/>
            <person name="Walter F."/>
            <person name="Albersmeier A."/>
            <person name="Kalinowski J."/>
            <person name="Ruckert C."/>
        </authorList>
    </citation>
    <scope>NUCLEOTIDE SEQUENCE [LARGE SCALE GENOMIC DNA]</scope>
    <source>
        <strain evidence="2 3">JCM 4205</strain>
    </source>
</reference>
<organism evidence="2 3">
    <name type="scientific">Streptomyces cinereoruber</name>
    <dbReference type="NCBI Taxonomy" id="67260"/>
    <lineage>
        <taxon>Bacteria</taxon>
        <taxon>Bacillati</taxon>
        <taxon>Actinomycetota</taxon>
        <taxon>Actinomycetes</taxon>
        <taxon>Kitasatosporales</taxon>
        <taxon>Streptomycetaceae</taxon>
        <taxon>Streptomyces</taxon>
    </lineage>
</organism>
<proteinExistence type="predicted"/>
<sequence length="59" mass="6009">MFGDADLPGDGGGGVFGDGDVFIGWRLPWDDAVAVRPDRAPAGVGRPYCPRPAPADAPG</sequence>